<evidence type="ECO:0000313" key="1">
    <source>
        <dbReference type="EMBL" id="VFU39730.1"/>
    </source>
</evidence>
<name>A0A6N2LH04_SALVM</name>
<sequence length="100" mass="11118">MCLRPSKLHSKVSKFLKDPTSFPLTVIKNTSSARTCRRESFGNTPLGNSIGSLSLYAFILRHLRLVRHSIPCGISLSLVSKRSNLFSAMSFFNDGTSRNI</sequence>
<dbReference type="AlphaFoldDB" id="A0A6N2LH04"/>
<reference evidence="1" key="1">
    <citation type="submission" date="2019-03" db="EMBL/GenBank/DDBJ databases">
        <authorList>
            <person name="Mank J."/>
            <person name="Almeida P."/>
        </authorList>
    </citation>
    <scope>NUCLEOTIDE SEQUENCE</scope>
    <source>
        <strain evidence="1">78183</strain>
    </source>
</reference>
<protein>
    <submittedName>
        <fullName evidence="1">Uncharacterized protein</fullName>
    </submittedName>
</protein>
<dbReference type="EMBL" id="CAADRP010001531">
    <property type="protein sequence ID" value="VFU39730.1"/>
    <property type="molecule type" value="Genomic_DNA"/>
</dbReference>
<gene>
    <name evidence="1" type="ORF">SVIM_LOCUS222559</name>
</gene>
<proteinExistence type="predicted"/>
<accession>A0A6N2LH04</accession>
<organism evidence="1">
    <name type="scientific">Salix viminalis</name>
    <name type="common">Common osier</name>
    <name type="synonym">Basket willow</name>
    <dbReference type="NCBI Taxonomy" id="40686"/>
    <lineage>
        <taxon>Eukaryota</taxon>
        <taxon>Viridiplantae</taxon>
        <taxon>Streptophyta</taxon>
        <taxon>Embryophyta</taxon>
        <taxon>Tracheophyta</taxon>
        <taxon>Spermatophyta</taxon>
        <taxon>Magnoliopsida</taxon>
        <taxon>eudicotyledons</taxon>
        <taxon>Gunneridae</taxon>
        <taxon>Pentapetalae</taxon>
        <taxon>rosids</taxon>
        <taxon>fabids</taxon>
        <taxon>Malpighiales</taxon>
        <taxon>Salicaceae</taxon>
        <taxon>Saliceae</taxon>
        <taxon>Salix</taxon>
    </lineage>
</organism>